<sequence length="217" mass="24098">MRTLRRTALLVLATISATAVAPAEMNPSIDAQNMLTASASPTVAMPAVDELLKAEATGDPLAPLPLEEEAIEEEEEEEALPEDLHSLVSHFWGDNPRDREMECLAGAVYFETRGEPLEGQLAVAQVVANRAESSRFPDSYCDVVYQRHQFSFVRGGKMPPIKRGSKAWKRAVAIARIVDGDHLDSSVPDALFFHARYVNPRWRLTRIGNVGNHIFYR</sequence>
<protein>
    <recommendedName>
        <fullName evidence="2">Cell wall hydrolase SleB domain-containing protein</fullName>
    </recommendedName>
</protein>
<dbReference type="InterPro" id="IPR011105">
    <property type="entry name" value="Cell_wall_hydrolase_SleB"/>
</dbReference>
<dbReference type="InterPro" id="IPR042047">
    <property type="entry name" value="SleB_dom1"/>
</dbReference>
<proteinExistence type="predicted"/>
<dbReference type="EMBL" id="JACICF010000002">
    <property type="protein sequence ID" value="MBB3764805.1"/>
    <property type="molecule type" value="Genomic_DNA"/>
</dbReference>
<evidence type="ECO:0000313" key="4">
    <source>
        <dbReference type="Proteomes" id="UP000578569"/>
    </source>
</evidence>
<feature type="signal peptide" evidence="1">
    <location>
        <begin position="1"/>
        <end position="21"/>
    </location>
</feature>
<accession>A0A839Z568</accession>
<feature type="chain" id="PRO_5033054166" description="Cell wall hydrolase SleB domain-containing protein" evidence="1">
    <location>
        <begin position="22"/>
        <end position="217"/>
    </location>
</feature>
<evidence type="ECO:0000313" key="3">
    <source>
        <dbReference type="EMBL" id="MBB3764805.1"/>
    </source>
</evidence>
<gene>
    <name evidence="3" type="ORF">FHS50_001867</name>
</gene>
<dbReference type="RefSeq" id="WP_246333111.1">
    <property type="nucleotide sequence ID" value="NZ_JACICF010000002.1"/>
</dbReference>
<dbReference type="Pfam" id="PF07486">
    <property type="entry name" value="Hydrolase_2"/>
    <property type="match status" value="1"/>
</dbReference>
<keyword evidence="1" id="KW-0732">Signal</keyword>
<evidence type="ECO:0000256" key="1">
    <source>
        <dbReference type="SAM" id="SignalP"/>
    </source>
</evidence>
<evidence type="ECO:0000259" key="2">
    <source>
        <dbReference type="Pfam" id="PF07486"/>
    </source>
</evidence>
<reference evidence="3 4" key="1">
    <citation type="submission" date="2020-08" db="EMBL/GenBank/DDBJ databases">
        <title>Genomic Encyclopedia of Type Strains, Phase IV (KMG-IV): sequencing the most valuable type-strain genomes for metagenomic binning, comparative biology and taxonomic classification.</title>
        <authorList>
            <person name="Goeker M."/>
        </authorList>
    </citation>
    <scope>NUCLEOTIDE SEQUENCE [LARGE SCALE GENOMIC DNA]</scope>
    <source>
        <strain evidence="3 4">DSM 24194</strain>
    </source>
</reference>
<dbReference type="Proteomes" id="UP000578569">
    <property type="component" value="Unassembled WGS sequence"/>
</dbReference>
<dbReference type="GO" id="GO:0016787">
    <property type="term" value="F:hydrolase activity"/>
    <property type="evidence" value="ECO:0007669"/>
    <property type="project" value="InterPro"/>
</dbReference>
<feature type="domain" description="Cell wall hydrolase SleB" evidence="2">
    <location>
        <begin position="114"/>
        <end position="216"/>
    </location>
</feature>
<comment type="caution">
    <text evidence="3">The sequence shown here is derived from an EMBL/GenBank/DDBJ whole genome shotgun (WGS) entry which is preliminary data.</text>
</comment>
<dbReference type="Gene3D" id="1.10.10.2520">
    <property type="entry name" value="Cell wall hydrolase SleB, domain 1"/>
    <property type="match status" value="1"/>
</dbReference>
<organism evidence="3 4">
    <name type="scientific">Sphingomicrobium lutaoense</name>
    <dbReference type="NCBI Taxonomy" id="515949"/>
    <lineage>
        <taxon>Bacteria</taxon>
        <taxon>Pseudomonadati</taxon>
        <taxon>Pseudomonadota</taxon>
        <taxon>Alphaproteobacteria</taxon>
        <taxon>Sphingomonadales</taxon>
        <taxon>Sphingomonadaceae</taxon>
        <taxon>Sphingomicrobium</taxon>
    </lineage>
</organism>
<name>A0A839Z568_9SPHN</name>
<keyword evidence="4" id="KW-1185">Reference proteome</keyword>
<dbReference type="AlphaFoldDB" id="A0A839Z568"/>